<protein>
    <submittedName>
        <fullName evidence="4">Carboxymethylenebutenolidase</fullName>
    </submittedName>
</protein>
<feature type="domain" description="Dienelactone hydrolase" evidence="2">
    <location>
        <begin position="105"/>
        <end position="312"/>
    </location>
</feature>
<dbReference type="Pfam" id="PF01738">
    <property type="entry name" value="DLH"/>
    <property type="match status" value="1"/>
</dbReference>
<dbReference type="InterPro" id="IPR051049">
    <property type="entry name" value="Dienelactone_hydrolase-like"/>
</dbReference>
<sequence>MARGSTLPAAVPAPTLEPEPRAAATREASTVDQKIIDLYDEYTHAPLPRRVFLDRLVALAGSAAAVPAILSLLEPNYARAAVVAEDDGRIATDRTSYQGATGDVRCYVARPKLADQSPAVVVIHENRGLNPYVEDVTRRLATEGFVALAPDMLSPLGGTPSDPDKAREMIGQLDGDKAVNDIVGAMSFLMAYRYSNAKVGAMGFCWGGGMVNRLAVKAPDLKAGVAFYGPPPDPALVPSIKAPLLLHYAGLDQNINSRVPAYEEALKKAGVSYQIHMYEGVNHAFHNDTSAERYNKDAAELAWTRSVEFLHKSLG</sequence>
<keyword evidence="5" id="KW-1185">Reference proteome</keyword>
<dbReference type="PANTHER" id="PTHR46623">
    <property type="entry name" value="CARBOXYMETHYLENEBUTENOLIDASE-RELATED"/>
    <property type="match status" value="1"/>
</dbReference>
<evidence type="ECO:0000256" key="1">
    <source>
        <dbReference type="SAM" id="MobiDB-lite"/>
    </source>
</evidence>
<evidence type="ECO:0000313" key="5">
    <source>
        <dbReference type="Proteomes" id="UP000245629"/>
    </source>
</evidence>
<dbReference type="InterPro" id="IPR029058">
    <property type="entry name" value="AB_hydrolase_fold"/>
</dbReference>
<gene>
    <name evidence="4" type="ORF">DEW08_06000</name>
</gene>
<dbReference type="InterPro" id="IPR057802">
    <property type="entry name" value="YqhI_dom"/>
</dbReference>
<dbReference type="Pfam" id="PF23678">
    <property type="entry name" value="YqhI"/>
    <property type="match status" value="1"/>
</dbReference>
<dbReference type="SUPFAM" id="SSF53474">
    <property type="entry name" value="alpha/beta-Hydrolases"/>
    <property type="match status" value="1"/>
</dbReference>
<dbReference type="KEGG" id="azz:DEW08_06000"/>
<accession>A0A2S2CMV0</accession>
<dbReference type="Proteomes" id="UP000245629">
    <property type="component" value="Chromosome 1"/>
</dbReference>
<dbReference type="PANTHER" id="PTHR46623:SF6">
    <property type="entry name" value="ALPHA_BETA-HYDROLASES SUPERFAMILY PROTEIN"/>
    <property type="match status" value="1"/>
</dbReference>
<evidence type="ECO:0000313" key="4">
    <source>
        <dbReference type="EMBL" id="AWK85778.1"/>
    </source>
</evidence>
<dbReference type="AlphaFoldDB" id="A0A2S2CMV0"/>
<evidence type="ECO:0000259" key="3">
    <source>
        <dbReference type="Pfam" id="PF23678"/>
    </source>
</evidence>
<evidence type="ECO:0000259" key="2">
    <source>
        <dbReference type="Pfam" id="PF01738"/>
    </source>
</evidence>
<proteinExistence type="predicted"/>
<organism evidence="4 5">
    <name type="scientific">Azospirillum thermophilum</name>
    <dbReference type="NCBI Taxonomy" id="2202148"/>
    <lineage>
        <taxon>Bacteria</taxon>
        <taxon>Pseudomonadati</taxon>
        <taxon>Pseudomonadota</taxon>
        <taxon>Alphaproteobacteria</taxon>
        <taxon>Rhodospirillales</taxon>
        <taxon>Azospirillaceae</taxon>
        <taxon>Azospirillum</taxon>
    </lineage>
</organism>
<name>A0A2S2CMV0_9PROT</name>
<dbReference type="Gene3D" id="3.40.50.1820">
    <property type="entry name" value="alpha/beta hydrolase"/>
    <property type="match status" value="1"/>
</dbReference>
<dbReference type="EMBL" id="CP029352">
    <property type="protein sequence ID" value="AWK85778.1"/>
    <property type="molecule type" value="Genomic_DNA"/>
</dbReference>
<dbReference type="InterPro" id="IPR002925">
    <property type="entry name" value="Dienelactn_hydro"/>
</dbReference>
<feature type="region of interest" description="Disordered" evidence="1">
    <location>
        <begin position="1"/>
        <end position="27"/>
    </location>
</feature>
<dbReference type="GO" id="GO:0016787">
    <property type="term" value="F:hydrolase activity"/>
    <property type="evidence" value="ECO:0007669"/>
    <property type="project" value="InterPro"/>
</dbReference>
<feature type="domain" description="YqhI" evidence="3">
    <location>
        <begin position="26"/>
        <end position="55"/>
    </location>
</feature>
<dbReference type="OrthoDB" id="9771666at2"/>
<reference evidence="5" key="1">
    <citation type="submission" date="2018-05" db="EMBL/GenBank/DDBJ databases">
        <title>Azospirillum thermophila sp. nov., a novel isolated from hot spring.</title>
        <authorList>
            <person name="Zhao Z."/>
        </authorList>
    </citation>
    <scope>NUCLEOTIDE SEQUENCE [LARGE SCALE GENOMIC DNA]</scope>
    <source>
        <strain evidence="5">CFH 70021</strain>
    </source>
</reference>